<keyword evidence="2" id="KW-1185">Reference proteome</keyword>
<sequence>MAVASGQGARLGLGPPPPSVAAAFGPSFRLCLGRRLRLRLPPPARAPPLARGAAALFCSC</sequence>
<evidence type="ECO:0000313" key="2">
    <source>
        <dbReference type="Proteomes" id="UP000479710"/>
    </source>
</evidence>
<reference evidence="1 2" key="1">
    <citation type="submission" date="2019-11" db="EMBL/GenBank/DDBJ databases">
        <title>Whole genome sequence of Oryza granulata.</title>
        <authorList>
            <person name="Li W."/>
        </authorList>
    </citation>
    <scope>NUCLEOTIDE SEQUENCE [LARGE SCALE GENOMIC DNA]</scope>
    <source>
        <strain evidence="2">cv. Menghai</strain>
        <tissue evidence="1">Leaf</tissue>
    </source>
</reference>
<protein>
    <submittedName>
        <fullName evidence="1">Uncharacterized protein</fullName>
    </submittedName>
</protein>
<organism evidence="1 2">
    <name type="scientific">Oryza meyeriana var. granulata</name>
    <dbReference type="NCBI Taxonomy" id="110450"/>
    <lineage>
        <taxon>Eukaryota</taxon>
        <taxon>Viridiplantae</taxon>
        <taxon>Streptophyta</taxon>
        <taxon>Embryophyta</taxon>
        <taxon>Tracheophyta</taxon>
        <taxon>Spermatophyta</taxon>
        <taxon>Magnoliopsida</taxon>
        <taxon>Liliopsida</taxon>
        <taxon>Poales</taxon>
        <taxon>Poaceae</taxon>
        <taxon>BOP clade</taxon>
        <taxon>Oryzoideae</taxon>
        <taxon>Oryzeae</taxon>
        <taxon>Oryzinae</taxon>
        <taxon>Oryza</taxon>
        <taxon>Oryza meyeriana</taxon>
    </lineage>
</organism>
<proteinExistence type="predicted"/>
<comment type="caution">
    <text evidence="1">The sequence shown here is derived from an EMBL/GenBank/DDBJ whole genome shotgun (WGS) entry which is preliminary data.</text>
</comment>
<dbReference type="EMBL" id="SPHZ02000008">
    <property type="protein sequence ID" value="KAF0903078.1"/>
    <property type="molecule type" value="Genomic_DNA"/>
</dbReference>
<gene>
    <name evidence="1" type="ORF">E2562_024059</name>
</gene>
<name>A0A6G1CRI0_9ORYZ</name>
<evidence type="ECO:0000313" key="1">
    <source>
        <dbReference type="EMBL" id="KAF0903078.1"/>
    </source>
</evidence>
<dbReference type="AlphaFoldDB" id="A0A6G1CRI0"/>
<dbReference type="Proteomes" id="UP000479710">
    <property type="component" value="Unassembled WGS sequence"/>
</dbReference>
<accession>A0A6G1CRI0</accession>